<evidence type="ECO:0000313" key="4">
    <source>
        <dbReference type="Proteomes" id="UP000738431"/>
    </source>
</evidence>
<dbReference type="SUPFAM" id="SSF50998">
    <property type="entry name" value="Quinoprotein alcohol dehydrogenase-like"/>
    <property type="match status" value="1"/>
</dbReference>
<dbReference type="Pfam" id="PF00656">
    <property type="entry name" value="Peptidase_C14"/>
    <property type="match status" value="1"/>
</dbReference>
<organism evidence="3 4">
    <name type="scientific">Actomonas aquatica</name>
    <dbReference type="NCBI Taxonomy" id="2866162"/>
    <lineage>
        <taxon>Bacteria</taxon>
        <taxon>Pseudomonadati</taxon>
        <taxon>Verrucomicrobiota</taxon>
        <taxon>Opitutia</taxon>
        <taxon>Opitutales</taxon>
        <taxon>Opitutaceae</taxon>
        <taxon>Actomonas</taxon>
    </lineage>
</organism>
<accession>A0ABZ1C5X3</accession>
<reference evidence="3 4" key="1">
    <citation type="submission" date="2021-08" db="EMBL/GenBank/DDBJ databases">
        <authorList>
            <person name="Zhang D."/>
            <person name="Zhang A."/>
            <person name="Wang L."/>
        </authorList>
    </citation>
    <scope>NUCLEOTIDE SEQUENCE [LARGE SCALE GENOMIC DNA]</scope>
    <source>
        <strain evidence="3 4">WL0086</strain>
    </source>
</reference>
<feature type="signal peptide" evidence="1">
    <location>
        <begin position="1"/>
        <end position="24"/>
    </location>
</feature>
<evidence type="ECO:0000259" key="2">
    <source>
        <dbReference type="Pfam" id="PF00656"/>
    </source>
</evidence>
<dbReference type="InterPro" id="IPR011044">
    <property type="entry name" value="Quino_amine_DH_bsu"/>
</dbReference>
<dbReference type="SUPFAM" id="SSF50969">
    <property type="entry name" value="YVTN repeat-like/Quinoprotein amine dehydrogenase"/>
    <property type="match status" value="1"/>
</dbReference>
<proteinExistence type="predicted"/>
<dbReference type="PROSITE" id="PS51257">
    <property type="entry name" value="PROKAR_LIPOPROTEIN"/>
    <property type="match status" value="1"/>
</dbReference>
<dbReference type="InterPro" id="IPR011600">
    <property type="entry name" value="Pept_C14_caspase"/>
</dbReference>
<dbReference type="Gene3D" id="2.130.10.10">
    <property type="entry name" value="YVTN repeat-like/Quinoprotein amine dehydrogenase"/>
    <property type="match status" value="1"/>
</dbReference>
<dbReference type="EMBL" id="CP139781">
    <property type="protein sequence ID" value="WRQ87131.1"/>
    <property type="molecule type" value="Genomic_DNA"/>
</dbReference>
<dbReference type="InterPro" id="IPR015943">
    <property type="entry name" value="WD40/YVTN_repeat-like_dom_sf"/>
</dbReference>
<reference evidence="3 4" key="2">
    <citation type="submission" date="2023-12" db="EMBL/GenBank/DDBJ databases">
        <title>Description of an unclassified Opitutus bacterium of Verrucomicrobiota.</title>
        <authorList>
            <person name="Zhang D.-F."/>
        </authorList>
    </citation>
    <scope>NUCLEOTIDE SEQUENCE [LARGE SCALE GENOMIC DNA]</scope>
    <source>
        <strain evidence="3 4">WL0086</strain>
    </source>
</reference>
<dbReference type="Proteomes" id="UP000738431">
    <property type="component" value="Chromosome"/>
</dbReference>
<feature type="domain" description="Peptidase C14 caspase" evidence="2">
    <location>
        <begin position="906"/>
        <end position="1141"/>
    </location>
</feature>
<dbReference type="SUPFAM" id="SSF52129">
    <property type="entry name" value="Caspase-like"/>
    <property type="match status" value="1"/>
</dbReference>
<dbReference type="Gene3D" id="3.40.50.1460">
    <property type="match status" value="1"/>
</dbReference>
<dbReference type="InterPro" id="IPR011047">
    <property type="entry name" value="Quinoprotein_ADH-like_sf"/>
</dbReference>
<dbReference type="InterPro" id="IPR029030">
    <property type="entry name" value="Caspase-like_dom_sf"/>
</dbReference>
<keyword evidence="4" id="KW-1185">Reference proteome</keyword>
<protein>
    <submittedName>
        <fullName evidence="3">Caspase family protein</fullName>
    </submittedName>
</protein>
<keyword evidence="1" id="KW-0732">Signal</keyword>
<name>A0ABZ1C5X3_9BACT</name>
<evidence type="ECO:0000313" key="3">
    <source>
        <dbReference type="EMBL" id="WRQ87131.1"/>
    </source>
</evidence>
<gene>
    <name evidence="3" type="ORF">K1X11_020150</name>
</gene>
<feature type="chain" id="PRO_5046645431" evidence="1">
    <location>
        <begin position="25"/>
        <end position="1158"/>
    </location>
</feature>
<dbReference type="RefSeq" id="WP_221029456.1">
    <property type="nucleotide sequence ID" value="NZ_CP139781.1"/>
</dbReference>
<evidence type="ECO:0000256" key="1">
    <source>
        <dbReference type="SAM" id="SignalP"/>
    </source>
</evidence>
<sequence length="1158" mass="126051">MSRRPFFPSTLAALCLATSLSCFAQYEQLLQEPDPATVPAVAETPPPPPPRLISPELHALPIEHLDRSVDGDYLLTADRQFLRLWNRAERVTVFTLEADRNKEIHFAAFTADGHGLLVQVGSELRHYPNLPDDESFTSTYASTSSTKRFHRPTNTLFAAEIKSANPRLVHLARLQVGDPLRFTSETINLYNTHPADTALRFHPANGLTVNAEGTLVGFHFLGEVPFAIVAPSSAKVVATVPSDKHPQGLMPSGQVLTANYTNGIARFAALATSINVSIELLRLSTPHEPYLRFPAQLGDPLRIHQSNGTTLFDFATGRSSALLTAPGRRFDAFVFDRPASPDSAFATLSRTVGVNREVLSTHLERFNLTSGVSFGPWNPEVFKPTQLTARPDDFDFIVQRGSELRRVTFNEAGVHSTPIRYDRADVGGLVPFYHRNTDAWNVVLTGPAAVAAPANPTDTTAPYAARGLGHANYRRDDGNYGRFNPVLASTIDRSGTLIALHHGNAVQVVDLTSGEQRHTFYDGHAHTQHQFTTPHLTFAPDGTGLVFSFATKTTSGIVETTTHFYNLPTGDLRWTRRGLSGPYAFPPDDSLLAAGFQLVYAETGENSAGINPHRGSYDPDTRLTYNAAGSLLATYARGRLTTVALPSGETVQSIQVEHPVDDLTFIGSDRFLLTTSTRDEALRLYDLSQAENIAEIHLFESPQKWLVRHPATGLFASETSLQRDLKFAVGNQITPLESYFDEFYRPRLLGSLVKGLAPRPAIPLNALRHAPKLTLRVAGPSTRGLTVEDEFESFEIPTPEVTLQLDASCEGAAVTDLRVYHNGKLVAGAGATRGLFVEDDEDAPPADAQTFTKSATHTFTLTPGKNRFRAVAINAQGTESVPDEVIVYSGATAPVDDTAGIALHVVTVGINTYQNPAYNLNYARADATAVATVLEERLGQLFTRAHHYALYDAEATRENILATLETVRREAGPRDVFVFYYAGHGVMSQDDDPEFYLAPHEITQLYGERRLLRQLGIPGSQLLAYSRDIAAQKQLFILDACQSAGALKALATRGAVEERAIAQLARSTGTHWLTATASEQFATEFAELGHGAFTKVLLDALNGAADAGDGIVTVNELKAYLEATVPEVTAATKGEAQYPVTYGYGQDFPLTIVPAATN</sequence>